<name>A0A1L7XEH2_9HELO</name>
<dbReference type="InterPro" id="IPR009072">
    <property type="entry name" value="Histone-fold"/>
</dbReference>
<reference evidence="2 3" key="1">
    <citation type="submission" date="2016-03" db="EMBL/GenBank/DDBJ databases">
        <authorList>
            <person name="Ploux O."/>
        </authorList>
    </citation>
    <scope>NUCLEOTIDE SEQUENCE [LARGE SCALE GENOMIC DNA]</scope>
    <source>
        <strain evidence="2 3">UAMH 11012</strain>
    </source>
</reference>
<organism evidence="2 3">
    <name type="scientific">Phialocephala subalpina</name>
    <dbReference type="NCBI Taxonomy" id="576137"/>
    <lineage>
        <taxon>Eukaryota</taxon>
        <taxon>Fungi</taxon>
        <taxon>Dikarya</taxon>
        <taxon>Ascomycota</taxon>
        <taxon>Pezizomycotina</taxon>
        <taxon>Leotiomycetes</taxon>
        <taxon>Helotiales</taxon>
        <taxon>Mollisiaceae</taxon>
        <taxon>Phialocephala</taxon>
        <taxon>Phialocephala fortinii species complex</taxon>
    </lineage>
</organism>
<feature type="region of interest" description="Disordered" evidence="1">
    <location>
        <begin position="125"/>
        <end position="159"/>
    </location>
</feature>
<dbReference type="Gene3D" id="1.10.20.10">
    <property type="entry name" value="Histone, subunit A"/>
    <property type="match status" value="1"/>
</dbReference>
<accession>A0A1L7XEH2</accession>
<dbReference type="Proteomes" id="UP000184330">
    <property type="component" value="Unassembled WGS sequence"/>
</dbReference>
<dbReference type="AlphaFoldDB" id="A0A1L7XEH2"/>
<evidence type="ECO:0008006" key="4">
    <source>
        <dbReference type="Google" id="ProtNLM"/>
    </source>
</evidence>
<evidence type="ECO:0000313" key="3">
    <source>
        <dbReference type="Proteomes" id="UP000184330"/>
    </source>
</evidence>
<dbReference type="GO" id="GO:0046982">
    <property type="term" value="F:protein heterodimerization activity"/>
    <property type="evidence" value="ECO:0007669"/>
    <property type="project" value="InterPro"/>
</dbReference>
<dbReference type="OrthoDB" id="420022at2759"/>
<sequence>MDDTMTNDDHEPSVEPDHTSETIDLQESNEHKIIVKGPLRALTRVICKELRPGLGVELEESACEMLREAAEEFLIREFQRKFPRFLEDFLFMLAVANLSTIYAKRATLQVKDMKEAAARRTGGNITGNATLQQEGTEEVQPVKEGTRMGKGAESEAVEL</sequence>
<dbReference type="SUPFAM" id="SSF47113">
    <property type="entry name" value="Histone-fold"/>
    <property type="match status" value="1"/>
</dbReference>
<keyword evidence="3" id="KW-1185">Reference proteome</keyword>
<feature type="compositionally biased region" description="Basic and acidic residues" evidence="1">
    <location>
        <begin position="7"/>
        <end position="21"/>
    </location>
</feature>
<proteinExistence type="predicted"/>
<feature type="compositionally biased region" description="Basic and acidic residues" evidence="1">
    <location>
        <begin position="140"/>
        <end position="153"/>
    </location>
</feature>
<evidence type="ECO:0000256" key="1">
    <source>
        <dbReference type="SAM" id="MobiDB-lite"/>
    </source>
</evidence>
<gene>
    <name evidence="2" type="ORF">PAC_13329</name>
</gene>
<evidence type="ECO:0000313" key="2">
    <source>
        <dbReference type="EMBL" id="CZR63432.1"/>
    </source>
</evidence>
<dbReference type="EMBL" id="FJOG01000023">
    <property type="protein sequence ID" value="CZR63432.1"/>
    <property type="molecule type" value="Genomic_DNA"/>
</dbReference>
<protein>
    <recommendedName>
        <fullName evidence="4">Histone H2A/H2B/H3 domain-containing protein</fullName>
    </recommendedName>
</protein>
<feature type="region of interest" description="Disordered" evidence="1">
    <location>
        <begin position="1"/>
        <end position="22"/>
    </location>
</feature>